<dbReference type="PANTHER" id="PTHR24243:SF230">
    <property type="entry name" value="G-PROTEIN COUPLED RECEPTORS FAMILY 1 PROFILE DOMAIN-CONTAINING PROTEIN"/>
    <property type="match status" value="1"/>
</dbReference>
<reference evidence="11" key="1">
    <citation type="submission" date="2021-02" db="EMBL/GenBank/DDBJ databases">
        <authorList>
            <person name="Nowell W R."/>
        </authorList>
    </citation>
    <scope>NUCLEOTIDE SEQUENCE</scope>
</reference>
<dbReference type="Proteomes" id="UP000681722">
    <property type="component" value="Unassembled WGS sequence"/>
</dbReference>
<dbReference type="Pfam" id="PF00001">
    <property type="entry name" value="7tm_1"/>
    <property type="match status" value="1"/>
</dbReference>
<dbReference type="Proteomes" id="UP000682733">
    <property type="component" value="Unassembled WGS sequence"/>
</dbReference>
<evidence type="ECO:0000313" key="11">
    <source>
        <dbReference type="EMBL" id="CAF1035340.1"/>
    </source>
</evidence>
<sequence length="328" mass="38661">MNSTSNMVNYSKIGTIIFYTIIYIPGFIGNILSLLTFSTGPMRKVSSGIFLLILSISDTLALMTTLWYLLSDVFQIELSTYSALGCRFRHFFAAVFMDTSSWCLTALSFDRFLKTQLPIRSKSISTPKNALISIMIIFILLCGLNSHLFSAGMGQERDKNTTLAHCRDNKDDYPQYYHFKKLIWPNIDMIIFCLLPALIMIISNIKIIHNIKRQRRNVDTNNGNNKKKKFMENQMMFMMFACVVLFIITTFPLTIYLVLLERTIGHYNNYYRDRQYWQFILRMLRLLNYLHFGVNFYLYCLTSQLFRQEFIRVITWGRRNKRKWTSTE</sequence>
<evidence type="ECO:0000256" key="8">
    <source>
        <dbReference type="SAM" id="Phobius"/>
    </source>
</evidence>
<evidence type="ECO:0000256" key="5">
    <source>
        <dbReference type="ARBA" id="ARBA00023136"/>
    </source>
</evidence>
<keyword evidence="3 8" id="KW-1133">Transmembrane helix</keyword>
<dbReference type="PROSITE" id="PS50262">
    <property type="entry name" value="G_PROTEIN_RECEP_F1_2"/>
    <property type="match status" value="1"/>
</dbReference>
<feature type="domain" description="G-protein coupled receptors family 1 profile" evidence="9">
    <location>
        <begin position="29"/>
        <end position="299"/>
    </location>
</feature>
<dbReference type="Proteomes" id="UP000677228">
    <property type="component" value="Unassembled WGS sequence"/>
</dbReference>
<dbReference type="OrthoDB" id="9983318at2759"/>
<feature type="transmembrane region" description="Helical" evidence="8">
    <location>
        <begin position="183"/>
        <end position="205"/>
    </location>
</feature>
<comment type="caution">
    <text evidence="11">The sequence shown here is derived from an EMBL/GenBank/DDBJ whole genome shotgun (WGS) entry which is preliminary data.</text>
</comment>
<evidence type="ECO:0000256" key="1">
    <source>
        <dbReference type="ARBA" id="ARBA00004141"/>
    </source>
</evidence>
<dbReference type="PRINTS" id="PR00237">
    <property type="entry name" value="GPCRRHODOPSN"/>
</dbReference>
<comment type="subcellular location">
    <subcellularLocation>
        <location evidence="1">Membrane</location>
        <topology evidence="1">Multi-pass membrane protein</topology>
    </subcellularLocation>
</comment>
<evidence type="ECO:0000313" key="12">
    <source>
        <dbReference type="EMBL" id="CAF3649408.1"/>
    </source>
</evidence>
<evidence type="ECO:0000313" key="13">
    <source>
        <dbReference type="EMBL" id="CAF3805969.1"/>
    </source>
</evidence>
<proteinExistence type="predicted"/>
<feature type="transmembrane region" description="Helical" evidence="8">
    <location>
        <begin position="49"/>
        <end position="70"/>
    </location>
</feature>
<dbReference type="GO" id="GO:0005886">
    <property type="term" value="C:plasma membrane"/>
    <property type="evidence" value="ECO:0007669"/>
    <property type="project" value="TreeGrafter"/>
</dbReference>
<dbReference type="EMBL" id="CAJNOQ010003910">
    <property type="protein sequence ID" value="CAF1035340.1"/>
    <property type="molecule type" value="Genomic_DNA"/>
</dbReference>
<evidence type="ECO:0000313" key="14">
    <source>
        <dbReference type="Proteomes" id="UP000663829"/>
    </source>
</evidence>
<keyword evidence="14" id="KW-1185">Reference proteome</keyword>
<protein>
    <recommendedName>
        <fullName evidence="9">G-protein coupled receptors family 1 profile domain-containing protein</fullName>
    </recommendedName>
</protein>
<dbReference type="PANTHER" id="PTHR24243">
    <property type="entry name" value="G-PROTEIN COUPLED RECEPTOR"/>
    <property type="match status" value="1"/>
</dbReference>
<dbReference type="GO" id="GO:0004930">
    <property type="term" value="F:G protein-coupled receptor activity"/>
    <property type="evidence" value="ECO:0007669"/>
    <property type="project" value="UniProtKB-KW"/>
</dbReference>
<evidence type="ECO:0000256" key="6">
    <source>
        <dbReference type="ARBA" id="ARBA00023170"/>
    </source>
</evidence>
<feature type="transmembrane region" description="Helical" evidence="8">
    <location>
        <begin position="130"/>
        <end position="149"/>
    </location>
</feature>
<dbReference type="Gene3D" id="1.20.1070.10">
    <property type="entry name" value="Rhodopsin 7-helix transmembrane proteins"/>
    <property type="match status" value="1"/>
</dbReference>
<evidence type="ECO:0000259" key="9">
    <source>
        <dbReference type="PROSITE" id="PS50262"/>
    </source>
</evidence>
<dbReference type="InterPro" id="IPR017452">
    <property type="entry name" value="GPCR_Rhodpsn_7TM"/>
</dbReference>
<accession>A0A814J6U3</accession>
<gene>
    <name evidence="11" type="ORF">GPM918_LOCUS15496</name>
    <name evidence="10" type="ORF">OVA965_LOCUS7813</name>
    <name evidence="13" type="ORF">SRO942_LOCUS15496</name>
    <name evidence="12" type="ORF">TMI583_LOCUS7806</name>
</gene>
<evidence type="ECO:0000256" key="2">
    <source>
        <dbReference type="ARBA" id="ARBA00022692"/>
    </source>
</evidence>
<evidence type="ECO:0000256" key="7">
    <source>
        <dbReference type="ARBA" id="ARBA00023224"/>
    </source>
</evidence>
<name>A0A814J6U3_9BILA</name>
<dbReference type="AlphaFoldDB" id="A0A814J6U3"/>
<evidence type="ECO:0000256" key="4">
    <source>
        <dbReference type="ARBA" id="ARBA00023040"/>
    </source>
</evidence>
<feature type="transmembrane region" description="Helical" evidence="8">
    <location>
        <begin position="236"/>
        <end position="259"/>
    </location>
</feature>
<dbReference type="EMBL" id="CAJOBC010003910">
    <property type="protein sequence ID" value="CAF3805969.1"/>
    <property type="molecule type" value="Genomic_DNA"/>
</dbReference>
<keyword evidence="6" id="KW-0675">Receptor</keyword>
<dbReference type="Proteomes" id="UP000663829">
    <property type="component" value="Unassembled WGS sequence"/>
</dbReference>
<keyword evidence="2 8" id="KW-0812">Transmembrane</keyword>
<dbReference type="SUPFAM" id="SSF81321">
    <property type="entry name" value="Family A G protein-coupled receptor-like"/>
    <property type="match status" value="1"/>
</dbReference>
<evidence type="ECO:0000256" key="3">
    <source>
        <dbReference type="ARBA" id="ARBA00022989"/>
    </source>
</evidence>
<keyword evidence="5 8" id="KW-0472">Membrane</keyword>
<feature type="transmembrane region" description="Helical" evidence="8">
    <location>
        <begin position="279"/>
        <end position="300"/>
    </location>
</feature>
<feature type="transmembrane region" description="Helical" evidence="8">
    <location>
        <begin position="90"/>
        <end position="109"/>
    </location>
</feature>
<keyword evidence="4" id="KW-0297">G-protein coupled receptor</keyword>
<evidence type="ECO:0000313" key="10">
    <source>
        <dbReference type="EMBL" id="CAF0864632.1"/>
    </source>
</evidence>
<feature type="transmembrane region" description="Helical" evidence="8">
    <location>
        <begin position="16"/>
        <end position="37"/>
    </location>
</feature>
<dbReference type="InterPro" id="IPR000276">
    <property type="entry name" value="GPCR_Rhodpsn"/>
</dbReference>
<dbReference type="EMBL" id="CAJOBA010002546">
    <property type="protein sequence ID" value="CAF3649408.1"/>
    <property type="molecule type" value="Genomic_DNA"/>
</dbReference>
<keyword evidence="7" id="KW-0807">Transducer</keyword>
<organism evidence="11 14">
    <name type="scientific">Didymodactylos carnosus</name>
    <dbReference type="NCBI Taxonomy" id="1234261"/>
    <lineage>
        <taxon>Eukaryota</taxon>
        <taxon>Metazoa</taxon>
        <taxon>Spiralia</taxon>
        <taxon>Gnathifera</taxon>
        <taxon>Rotifera</taxon>
        <taxon>Eurotatoria</taxon>
        <taxon>Bdelloidea</taxon>
        <taxon>Philodinida</taxon>
        <taxon>Philodinidae</taxon>
        <taxon>Didymodactylos</taxon>
    </lineage>
</organism>
<dbReference type="EMBL" id="CAJNOK010002546">
    <property type="protein sequence ID" value="CAF0864632.1"/>
    <property type="molecule type" value="Genomic_DNA"/>
</dbReference>